<dbReference type="AlphaFoldDB" id="A0A0V1A6Z8"/>
<dbReference type="Proteomes" id="UP000054783">
    <property type="component" value="Unassembled WGS sequence"/>
</dbReference>
<evidence type="ECO:0000313" key="1">
    <source>
        <dbReference type="EMBL" id="KRY20388.1"/>
    </source>
</evidence>
<evidence type="ECO:0000313" key="2">
    <source>
        <dbReference type="Proteomes" id="UP000054783"/>
    </source>
</evidence>
<keyword evidence="2" id="KW-1185">Reference proteome</keyword>
<comment type="caution">
    <text evidence="1">The sequence shown here is derived from an EMBL/GenBank/DDBJ whole genome shotgun (WGS) entry which is preliminary data.</text>
</comment>
<reference evidence="1 2" key="1">
    <citation type="submission" date="2015-01" db="EMBL/GenBank/DDBJ databases">
        <title>Evolution of Trichinella species and genotypes.</title>
        <authorList>
            <person name="Korhonen P.K."/>
            <person name="Edoardo P."/>
            <person name="Giuseppe L.R."/>
            <person name="Gasser R.B."/>
        </authorList>
    </citation>
    <scope>NUCLEOTIDE SEQUENCE [LARGE SCALE GENOMIC DNA]</scope>
    <source>
        <strain evidence="1">ISS2496</strain>
    </source>
</reference>
<name>A0A0V1A6Z8_9BILA</name>
<accession>A0A0V1A6Z8</accession>
<gene>
    <name evidence="1" type="ORF">T12_15020</name>
</gene>
<organism evidence="1 2">
    <name type="scientific">Trichinella patagoniensis</name>
    <dbReference type="NCBI Taxonomy" id="990121"/>
    <lineage>
        <taxon>Eukaryota</taxon>
        <taxon>Metazoa</taxon>
        <taxon>Ecdysozoa</taxon>
        <taxon>Nematoda</taxon>
        <taxon>Enoplea</taxon>
        <taxon>Dorylaimia</taxon>
        <taxon>Trichinellida</taxon>
        <taxon>Trichinellidae</taxon>
        <taxon>Trichinella</taxon>
    </lineage>
</organism>
<protein>
    <submittedName>
        <fullName evidence="1">Uncharacterized protein</fullName>
    </submittedName>
</protein>
<dbReference type="EMBL" id="JYDQ01000025">
    <property type="protein sequence ID" value="KRY20388.1"/>
    <property type="molecule type" value="Genomic_DNA"/>
</dbReference>
<sequence>MIYFYEKCKVEYTLHEVIKNRISFDEQWLKKVFFSSNKLHYLINVTADCNFYKMNYLVTKSFIQEINIATGLSLAHAVTEVKIELKINLMKLFNILSNATYSNVEKLLFIQL</sequence>
<proteinExistence type="predicted"/>